<evidence type="ECO:0000256" key="5">
    <source>
        <dbReference type="ARBA" id="ARBA00022771"/>
    </source>
</evidence>
<accession>A0A5C7IGC4</accession>
<dbReference type="Pfam" id="PF05922">
    <property type="entry name" value="Inhibitor_I9"/>
    <property type="match status" value="3"/>
</dbReference>
<keyword evidence="6 12" id="KW-0378">Hydrolase</keyword>
<comment type="similarity">
    <text evidence="1 12">Belongs to the peptidase S8 family.</text>
</comment>
<dbReference type="FunFam" id="2.60.40.2310:FF:000001">
    <property type="entry name" value="Subtilisin-like protease SBT1.5"/>
    <property type="match status" value="2"/>
</dbReference>
<evidence type="ECO:0000313" key="16">
    <source>
        <dbReference type="Proteomes" id="UP000323000"/>
    </source>
</evidence>
<evidence type="ECO:0000256" key="1">
    <source>
        <dbReference type="ARBA" id="ARBA00011073"/>
    </source>
</evidence>
<dbReference type="GO" id="GO:0004252">
    <property type="term" value="F:serine-type endopeptidase activity"/>
    <property type="evidence" value="ECO:0007669"/>
    <property type="project" value="UniProtKB-UniRule"/>
</dbReference>
<keyword evidence="2 12" id="KW-0645">Protease</keyword>
<keyword evidence="9" id="KW-0325">Glycoprotein</keyword>
<feature type="region of interest" description="Disordered" evidence="13">
    <location>
        <begin position="2553"/>
        <end position="2572"/>
    </location>
</feature>
<evidence type="ECO:0000256" key="12">
    <source>
        <dbReference type="PROSITE-ProRule" id="PRU01240"/>
    </source>
</evidence>
<comment type="caution">
    <text evidence="12">Lacks conserved residue(s) required for the propagation of feature annotation.</text>
</comment>
<evidence type="ECO:0000256" key="8">
    <source>
        <dbReference type="ARBA" id="ARBA00022833"/>
    </source>
</evidence>
<dbReference type="PROSITE" id="PS51892">
    <property type="entry name" value="SUBTILASE"/>
    <property type="match status" value="3"/>
</dbReference>
<dbReference type="InterPro" id="IPR041469">
    <property type="entry name" value="Subtilisin-like_FN3"/>
</dbReference>
<evidence type="ECO:0000256" key="7">
    <source>
        <dbReference type="ARBA" id="ARBA00022825"/>
    </source>
</evidence>
<dbReference type="InterPro" id="IPR037045">
    <property type="entry name" value="S8pro/Inhibitor_I9_sf"/>
</dbReference>
<evidence type="ECO:0000256" key="10">
    <source>
        <dbReference type="PIRSR" id="PIRSR615500-1"/>
    </source>
</evidence>
<dbReference type="InterPro" id="IPR007527">
    <property type="entry name" value="Znf_SWIM"/>
</dbReference>
<dbReference type="Gene3D" id="3.30.70.80">
    <property type="entry name" value="Peptidase S8 propeptide/proteinase inhibitor I9"/>
    <property type="match status" value="2"/>
</dbReference>
<dbReference type="InterPro" id="IPR010259">
    <property type="entry name" value="S8pro/Inhibitor_I9"/>
</dbReference>
<evidence type="ECO:0000259" key="14">
    <source>
        <dbReference type="PROSITE" id="PS50966"/>
    </source>
</evidence>
<dbReference type="CDD" id="cd02120">
    <property type="entry name" value="PA_subtilisin_like"/>
    <property type="match status" value="4"/>
</dbReference>
<dbReference type="EMBL" id="VAHF01000003">
    <property type="protein sequence ID" value="TXG68108.1"/>
    <property type="molecule type" value="Genomic_DNA"/>
</dbReference>
<evidence type="ECO:0000256" key="2">
    <source>
        <dbReference type="ARBA" id="ARBA00022670"/>
    </source>
</evidence>
<keyword evidence="16" id="KW-1185">Reference proteome</keyword>
<keyword evidence="7 12" id="KW-0720">Serine protease</keyword>
<protein>
    <recommendedName>
        <fullName evidence="14">SWIM-type domain-containing protein</fullName>
    </recommendedName>
</protein>
<dbReference type="Pfam" id="PF02225">
    <property type="entry name" value="PA"/>
    <property type="match status" value="1"/>
</dbReference>
<dbReference type="InterPro" id="IPR003137">
    <property type="entry name" value="PA_domain"/>
</dbReference>
<dbReference type="CDD" id="cd04852">
    <property type="entry name" value="Peptidases_S8_3"/>
    <property type="match status" value="1"/>
</dbReference>
<dbReference type="InterPro" id="IPR015500">
    <property type="entry name" value="Peptidase_S8_subtilisin-rel"/>
</dbReference>
<feature type="active site" description="Charge relay system" evidence="10 12">
    <location>
        <position position="1666"/>
    </location>
</feature>
<dbReference type="SUPFAM" id="SSF52025">
    <property type="entry name" value="PA domain"/>
    <property type="match status" value="1"/>
</dbReference>
<dbReference type="GO" id="GO:0006508">
    <property type="term" value="P:proteolysis"/>
    <property type="evidence" value="ECO:0007669"/>
    <property type="project" value="UniProtKB-KW"/>
</dbReference>
<evidence type="ECO:0000256" key="4">
    <source>
        <dbReference type="ARBA" id="ARBA00022729"/>
    </source>
</evidence>
<dbReference type="PROSITE" id="PS50966">
    <property type="entry name" value="ZF_SWIM"/>
    <property type="match status" value="1"/>
</dbReference>
<sequence>MEMIRNYLMKRLVKKRAELEKWKHDIEPNVFRIVKKLKMESSICHPEYSGNLKYQMRGPGDEKYVVDIDTKTCACNRWQLIRIPCIHRISCILSSNRDLMDYINYMYKKESYIKAYAPIIYGINGLRMSPKTNDKTVQCPQFKNRGACQRILVHIIYEQFSKLSKIGDVEWKHLHFHSLANGELFKLSHCLCLHYHCIQPVNSFKIKKFQASSGLVSNLDHRKPILTRLSREEIAGHMRPNKAVDPGLVYDMTVDDYLNFLRAVPYLNGSVTVTPRFKNVSSPGSYNLRIKAPGRVSATVLSVILRKQGKGQRIDINGFAARLDEEHAEQIAKHPDIVSIFENKLLQLHTTRSWEFLGLEKGGSVPLESLWKKGNFGEDIIIANLDTESFSDEGYGPVPSKWRGVCESGRNDGFKKLIGARYFDAGFRKFLCDNNITLPETYFNARDGNGHGTHTLATAGGNFVANISEDYFKDPMAIGSFHAITKGVIVVCSTRNSGPDPTTIDNEAPWLFTVAASTTDRGFGASLSNNSLASEKYYPVIDGVSAKLPDATDIDASNKKLCLVMFLNTYAGWNVIPDALDTTKTEGKVLVCVVIVPKKENAKGLMLDALPAEPATRPYMAMITANDNVTGNYIPAEATILPSSNINFTDGQFLFDYMKTTKNPVVQVSRSKTVFNTNPAPMVAQFSSRGPNKIQPAIIKPDVTAPGVDIIAPYKPNSRFLYKAVSGTSMSAPHVAGIFALRKKIHPNWSPSAIKPAIMTTASTNGNSQSPILDQATKLEATAFHYGSGHVRPDLAADPGLVYELRVEDYLNFFCAHGYNEKTISTFYPGNLFTCAKSFNMADFNYPSIAVPDLVDSVTCETCDSNSLGDVARGVQNLSLFYATVMFSTVVLARGARYFNKGYIEYACSVNSNFTVRYNVSTVRDLDGHGSHTLSTAGGNFVAKASVFGNGKGTVKGGSPKARVAAYKVCRADCFDADIMAGFEAAISDGVDLLSVSLGGSSAEFFNDGIAIGSFHAVKNGIVVVASAGNSGPIPETVSNVAPWIFTAGASTMDREFTSYIGLGNRKHIKGASLSAKGLPSEKFYPLISAAAARASKATVSDATLCKPGTLDPVKVKGKILVCLRGENGRVEKGSLAAKAGAVGMILANNKESGNEILADAHFLPASHINFTDGLSVFAYINSTKTPGAYMTRVKTDLNTEPSPVMASFSSRGPNVIEPSILKPDITAPGVNVIAAFSEAVGPTGEESDNRRLPFYIESGTSMSCPHVSGIVGLLKTLHPHWSPSAIKSAIMTTARIRAGSSGPMLDSNNMKATPFAYGAGHVRPNRAVDPGLVYDMTTDDYLNFLCARGYDEKIIRRLFLGKPYLCPKSFKLADFNYPTITVPNLNGSVTITRRVKNVGSPGSYNVRVKAPGRVSVMVEPKSLKFTKVGEEKTFKVTLKPMSSVKLGKYIFGDLTWSDGSHQVKSCIASYIVYLGSHSHGPNPTPSHMERATNSHHEFLASFLGSKEKAKESVFYSYNKHINGFAARLEEEHAEQIAKHPDTVSIFENRLLQLHTTRSWEFLGLEKGGDVPLESLWKKANFGEDIIIGNIDTGISPEYESFNDEGYDPVPPKWRGDCESGTDDGFKCNRKFIGARYFYAGFRKLLSDNNISLPETYFNVRDGNGHGTHTLATAGGNFVANISVMGNGNGAVKGGAPRARVASYKVSWSGFWGSNGGDPADVLKAFDSAIYDGVDVISASIGFTSEDYFKDVIAIGSFHAIKNGVMVVCSAGNSGPDPYTMENEAPWLFTVAASTTDRDFVSYVTLGNGKKLKGASLSNNSMASEKYYPVIDGVSAKLPNATDIDAMECYPEALDNTKTEGKILVCVAKAPKKENEKNPMPDTQPARPDAKPYIAKITANDNFTGNYIRADATILPSAKINFTEGQFLFDYMKTTKNPVAQVSGSKTEFNTNPAPMVAQFSSRGPNKIQPAIIKPDVTAPGVDIIAPYRPDSSFPYKALSGTSMSAPHVAGIFALLKKIHPNWSPSAIKSAIMTTASTKYGNLQSPILDQATKLEATAFHYGSGHVRPDLAADPGLVYELRVQDYLNFFCAHGYYEKTISAFYPGTLFACPKSFNMTDFNYPSIAVPHLVDSVTVTRKLLNVGTPGVYNVTVEEIAGVSVQVEPKSLKFGKEDEEQKFKVVFKRNNFVKLGKYVFGGLSWSDGSHYVRSPIAVINTRRDDLCCWHFTSNGEYTVKSGYNLGLSLVQEHSCSGAQGSGFQWDKIWNLAVPPKIKIFIWRACHEWLTTQVSLAKRRIQVDGLCPVCSKNFETTSHELWGCSGLKDIRDGVTFMKGLGGTAKASFIDLFGSCLHSLENGELELLCVILWRIWFFRNQDVHGNSRFREEDTLSWCKEFLANYWAATRFEIAQSIQAVPRIVKWQPPDIGFFKLNTDAVADVNPYDDLNNFFSFRVHYGKEFDGSMVYYIGGSKSYYDYVSLDELSMLDIEDIAIELGYNMPMGFWIEVPGYGKPFIIARDLDLLRFQDMIPENRVIDLYLLPILVLQVVSGKELLPSQEGKTGDVPHEGVGDGPAKGVGDVPTEAFVDGPYEDINKTSRVNEEEECGSGSDIDCGSDDLGNLDGSDFLVHIIYEQFSKLSKIGDVEWKHLHFHSLANVPYLNGSVTVTPRFKNVSSPGSYNLRIKAPGRVSATSYIVYLGSHSHGPNPTPSHMERATDSHHRFLASFLGSKEKAKESIFYSYNKHINGFAARLDEEHAEQIAKHPDIVSIFENKLLQLHTTRSWEFLGLEKGGSVPLESLWKKGNFGEDIIIANLDTESFSDEGYGPVPSKWRGVCESGRNDGFKKLIGARYFDAGFRKFLCDNNITLPETYFNARDGNGHETHTLATAGGNFVANISEDYFKDPMAIGSFHAIKKGVIVVCSTGNSGPDPTTIDNEAPWLFTVAASTTDRDFVSYVTLGNGKKLQGASLSNNSMASEKYYPVIDGVSAKLPDATDIDAKECYPDALDTTKTEGKILVCVAIVPKKENAKGLMMDALPAEPATRPYMAMVTANDNVTGNYIPAEATILPSSNINFADGQFLFDYMKTTKNPVVQVSRSKTEFNTNPAPMVAQFSSRGPNKIQPAIIKPDVTAPGVDIIAPYKPNSRFLYKAVSGTSMSAPHVAGIFALLKKIHPNWSPSVIKSAIMTTALTNGNWQSPILDQATKLEATAFHYGSGHVRPDLAADPGLVYELRVEDYLNFLCAHGYNEKTISTFYPGNHFACPKSFNMADFNYPSIAVPDLVDSVTVTRKLLNVGTPGTYNVTVEEIAGVLVQVEPKSLKFGKEGEEQTFKVVFKRNNNVKLGKYVFGGLTWSDYSHYVRSPIAVML</sequence>
<dbReference type="FunFam" id="3.40.50.200:FF:000006">
    <property type="entry name" value="Subtilisin-like protease SBT1.5"/>
    <property type="match status" value="1"/>
</dbReference>
<dbReference type="InterPro" id="IPR036852">
    <property type="entry name" value="Peptidase_S8/S53_dom_sf"/>
</dbReference>
<reference evidence="16" key="1">
    <citation type="journal article" date="2019" name="Gigascience">
        <title>De novo genome assembly of the endangered Acer yangbiense, a plant species with extremely small populations endemic to Yunnan Province, China.</title>
        <authorList>
            <person name="Yang J."/>
            <person name="Wariss H.M."/>
            <person name="Tao L."/>
            <person name="Zhang R."/>
            <person name="Yun Q."/>
            <person name="Hollingsworth P."/>
            <person name="Dao Z."/>
            <person name="Luo G."/>
            <person name="Guo H."/>
            <person name="Ma Y."/>
            <person name="Sun W."/>
        </authorList>
    </citation>
    <scope>NUCLEOTIDE SEQUENCE [LARGE SCALE GENOMIC DNA]</scope>
    <source>
        <strain evidence="16">cv. Malutang</strain>
    </source>
</reference>
<dbReference type="FunFam" id="3.30.70.80:FF:000002">
    <property type="entry name" value="Subtilisin-like protease SBT5.3"/>
    <property type="match status" value="2"/>
</dbReference>
<comment type="caution">
    <text evidence="15">The sequence shown here is derived from an EMBL/GenBank/DDBJ whole genome shotgun (WGS) entry which is preliminary data.</text>
</comment>
<dbReference type="FunFam" id="3.50.30.30:FF:000005">
    <property type="entry name" value="subtilisin-like protease SBT1.5"/>
    <property type="match status" value="1"/>
</dbReference>
<organism evidence="15 16">
    <name type="scientific">Acer yangbiense</name>
    <dbReference type="NCBI Taxonomy" id="1000413"/>
    <lineage>
        <taxon>Eukaryota</taxon>
        <taxon>Viridiplantae</taxon>
        <taxon>Streptophyta</taxon>
        <taxon>Embryophyta</taxon>
        <taxon>Tracheophyta</taxon>
        <taxon>Spermatophyta</taxon>
        <taxon>Magnoliopsida</taxon>
        <taxon>eudicotyledons</taxon>
        <taxon>Gunneridae</taxon>
        <taxon>Pentapetalae</taxon>
        <taxon>rosids</taxon>
        <taxon>malvids</taxon>
        <taxon>Sapindales</taxon>
        <taxon>Sapindaceae</taxon>
        <taxon>Hippocastanoideae</taxon>
        <taxon>Acereae</taxon>
        <taxon>Acer</taxon>
    </lineage>
</organism>
<feature type="active site" description="Charge relay system" evidence="10 12">
    <location>
        <position position="2003"/>
    </location>
</feature>
<dbReference type="Pfam" id="PF17766">
    <property type="entry name" value="fn3_6"/>
    <property type="match status" value="3"/>
</dbReference>
<dbReference type="InterPro" id="IPR034197">
    <property type="entry name" value="Peptidases_S8_3"/>
</dbReference>
<dbReference type="SUPFAM" id="SSF52743">
    <property type="entry name" value="Subtilisin-like"/>
    <property type="match status" value="4"/>
</dbReference>
<dbReference type="InterPro" id="IPR058594">
    <property type="entry name" value="PB1-like_dom_pln"/>
</dbReference>
<evidence type="ECO:0000256" key="3">
    <source>
        <dbReference type="ARBA" id="ARBA00022723"/>
    </source>
</evidence>
<evidence type="ECO:0000256" key="11">
    <source>
        <dbReference type="PROSITE-ProRule" id="PRU00325"/>
    </source>
</evidence>
<dbReference type="Pfam" id="PF04434">
    <property type="entry name" value="SWIM"/>
    <property type="match status" value="1"/>
</dbReference>
<dbReference type="Pfam" id="PF26130">
    <property type="entry name" value="PB1-like"/>
    <property type="match status" value="1"/>
</dbReference>
<dbReference type="Gene3D" id="2.60.40.2310">
    <property type="match status" value="3"/>
</dbReference>
<dbReference type="InterPro" id="IPR000209">
    <property type="entry name" value="Peptidase_S8/S53_dom"/>
</dbReference>
<dbReference type="InterPro" id="IPR046450">
    <property type="entry name" value="PA_dom_sf"/>
</dbReference>
<dbReference type="Pfam" id="PF00082">
    <property type="entry name" value="Peptidase_S8"/>
    <property type="match status" value="4"/>
</dbReference>
<keyword evidence="3" id="KW-0479">Metal-binding</keyword>
<evidence type="ECO:0000256" key="6">
    <source>
        <dbReference type="ARBA" id="ARBA00022801"/>
    </source>
</evidence>
<dbReference type="PROSITE" id="PS00138">
    <property type="entry name" value="SUBTILASE_SER"/>
    <property type="match status" value="4"/>
</dbReference>
<gene>
    <name evidence="15" type="ORF">EZV62_009383</name>
</gene>
<keyword evidence="4" id="KW-0732">Signal</keyword>
<feature type="compositionally biased region" description="Basic and acidic residues" evidence="13">
    <location>
        <begin position="2557"/>
        <end position="2566"/>
    </location>
</feature>
<proteinExistence type="inferred from homology"/>
<dbReference type="InterPro" id="IPR023828">
    <property type="entry name" value="Peptidase_S8_Ser-AS"/>
</dbReference>
<dbReference type="Gene3D" id="3.50.30.30">
    <property type="match status" value="3"/>
</dbReference>
<name>A0A5C7IGC4_9ROSI</name>
<keyword evidence="8" id="KW-0862">Zinc</keyword>
<dbReference type="PANTHER" id="PTHR10795">
    <property type="entry name" value="PROPROTEIN CONVERTASE SUBTILISIN/KEXIN"/>
    <property type="match status" value="1"/>
</dbReference>
<dbReference type="InterPro" id="IPR006564">
    <property type="entry name" value="Znf_PMZ"/>
</dbReference>
<dbReference type="SUPFAM" id="SSF54897">
    <property type="entry name" value="Protease propeptides/inhibitors"/>
    <property type="match status" value="1"/>
</dbReference>
<dbReference type="GO" id="GO:0008270">
    <property type="term" value="F:zinc ion binding"/>
    <property type="evidence" value="ECO:0007669"/>
    <property type="project" value="UniProtKB-KW"/>
</dbReference>
<dbReference type="InterPro" id="IPR026960">
    <property type="entry name" value="RVT-Znf"/>
</dbReference>
<dbReference type="PRINTS" id="PR00723">
    <property type="entry name" value="SUBTILISIN"/>
</dbReference>
<dbReference type="Gene3D" id="3.40.50.200">
    <property type="entry name" value="Peptidase S8/S53 domain"/>
    <property type="match status" value="7"/>
</dbReference>
<feature type="domain" description="SWIM-type" evidence="14">
    <location>
        <begin position="64"/>
        <end position="96"/>
    </location>
</feature>
<dbReference type="Pfam" id="PF13966">
    <property type="entry name" value="zf-RVT"/>
    <property type="match status" value="1"/>
</dbReference>
<evidence type="ECO:0000256" key="13">
    <source>
        <dbReference type="SAM" id="MobiDB-lite"/>
    </source>
</evidence>
<evidence type="ECO:0000256" key="9">
    <source>
        <dbReference type="ARBA" id="ARBA00023180"/>
    </source>
</evidence>
<evidence type="ECO:0000313" key="15">
    <source>
        <dbReference type="EMBL" id="TXG68108.1"/>
    </source>
</evidence>
<feature type="active site" description="Charge relay system" evidence="10 12">
    <location>
        <position position="1592"/>
    </location>
</feature>
<dbReference type="OrthoDB" id="10256524at2759"/>
<dbReference type="InterPro" id="IPR045051">
    <property type="entry name" value="SBT"/>
</dbReference>
<dbReference type="Proteomes" id="UP000323000">
    <property type="component" value="Chromosome 3"/>
</dbReference>
<keyword evidence="5 11" id="KW-0863">Zinc-finger</keyword>
<dbReference type="SMART" id="SM00575">
    <property type="entry name" value="ZnF_PMZ"/>
    <property type="match status" value="1"/>
</dbReference>